<dbReference type="PANTHER" id="PTHR43311:SF2">
    <property type="entry name" value="GLUTAMATE--TRNA LIGASE, MITOCHONDRIAL-RELATED"/>
    <property type="match status" value="1"/>
</dbReference>
<keyword evidence="2 7" id="KW-0436">Ligase</keyword>
<protein>
    <recommendedName>
        <fullName evidence="7">Glutamate--tRNA ligase</fullName>
        <ecNumber evidence="7">6.1.1.17</ecNumber>
    </recommendedName>
    <alternativeName>
        <fullName evidence="7">Glutamyl-tRNA synthetase</fullName>
        <shortName evidence="7">GluRS</shortName>
    </alternativeName>
</protein>
<dbReference type="EC" id="6.1.1.17" evidence="7"/>
<evidence type="ECO:0000256" key="6">
    <source>
        <dbReference type="ARBA" id="ARBA00023146"/>
    </source>
</evidence>
<dbReference type="PROSITE" id="PS00178">
    <property type="entry name" value="AA_TRNA_LIGASE_I"/>
    <property type="match status" value="1"/>
</dbReference>
<dbReference type="PRINTS" id="PR00987">
    <property type="entry name" value="TRNASYNTHGLU"/>
</dbReference>
<dbReference type="InterPro" id="IPR033910">
    <property type="entry name" value="GluRS_core"/>
</dbReference>
<dbReference type="InterPro" id="IPR004527">
    <property type="entry name" value="Glu-tRNA-ligase_bac/mito"/>
</dbReference>
<organism evidence="10 11">
    <name type="scientific">Candidatus Buchananbacteria bacterium CG10_big_fil_rev_8_21_14_0_10_33_19</name>
    <dbReference type="NCBI Taxonomy" id="1974525"/>
    <lineage>
        <taxon>Bacteria</taxon>
        <taxon>Candidatus Buchananiibacteriota</taxon>
    </lineage>
</organism>
<dbReference type="Pfam" id="PF19269">
    <property type="entry name" value="Anticodon_2"/>
    <property type="match status" value="1"/>
</dbReference>
<feature type="binding site" evidence="7">
    <location>
        <position position="267"/>
    </location>
    <ligand>
        <name>ATP</name>
        <dbReference type="ChEBI" id="CHEBI:30616"/>
    </ligand>
</feature>
<dbReference type="InterPro" id="IPR000924">
    <property type="entry name" value="Glu/Gln-tRNA-synth"/>
</dbReference>
<name>A0A2H0W3L6_9BACT</name>
<dbReference type="Pfam" id="PF00749">
    <property type="entry name" value="tRNA-synt_1c"/>
    <property type="match status" value="1"/>
</dbReference>
<comment type="caution">
    <text evidence="7">Lacks conserved residue(s) required for the propagation of feature annotation.</text>
</comment>
<feature type="short sequence motif" description="'HIGH' region" evidence="7">
    <location>
        <begin position="15"/>
        <end position="25"/>
    </location>
</feature>
<dbReference type="Gene3D" id="1.10.10.350">
    <property type="match status" value="1"/>
</dbReference>
<feature type="domain" description="Glutamyl/glutaminyl-tRNA synthetase class Ib catalytic" evidence="8">
    <location>
        <begin position="8"/>
        <end position="333"/>
    </location>
</feature>
<comment type="catalytic activity">
    <reaction evidence="7">
        <text>tRNA(Glu) + L-glutamate + ATP = L-glutamyl-tRNA(Glu) + AMP + diphosphate</text>
        <dbReference type="Rhea" id="RHEA:23540"/>
        <dbReference type="Rhea" id="RHEA-COMP:9663"/>
        <dbReference type="Rhea" id="RHEA-COMP:9680"/>
        <dbReference type="ChEBI" id="CHEBI:29985"/>
        <dbReference type="ChEBI" id="CHEBI:30616"/>
        <dbReference type="ChEBI" id="CHEBI:33019"/>
        <dbReference type="ChEBI" id="CHEBI:78442"/>
        <dbReference type="ChEBI" id="CHEBI:78520"/>
        <dbReference type="ChEBI" id="CHEBI:456215"/>
        <dbReference type="EC" id="6.1.1.17"/>
    </reaction>
</comment>
<keyword evidence="5 7" id="KW-0648">Protein biosynthesis</keyword>
<comment type="caution">
    <text evidence="10">The sequence shown here is derived from an EMBL/GenBank/DDBJ whole genome shotgun (WGS) entry which is preliminary data.</text>
</comment>
<dbReference type="Gene3D" id="3.40.50.620">
    <property type="entry name" value="HUPs"/>
    <property type="match status" value="1"/>
</dbReference>
<dbReference type="AlphaFoldDB" id="A0A2H0W3L6"/>
<dbReference type="InterPro" id="IPR001412">
    <property type="entry name" value="aa-tRNA-synth_I_CS"/>
</dbReference>
<feature type="domain" description="Aminoacyl-tRNA synthetase class I anticodon-binding" evidence="9">
    <location>
        <begin position="350"/>
        <end position="493"/>
    </location>
</feature>
<dbReference type="NCBIfam" id="TIGR00464">
    <property type="entry name" value="gltX_bact"/>
    <property type="match status" value="1"/>
</dbReference>
<evidence type="ECO:0000256" key="2">
    <source>
        <dbReference type="ARBA" id="ARBA00022598"/>
    </source>
</evidence>
<dbReference type="EMBL" id="PEZY01000012">
    <property type="protein sequence ID" value="PIS05963.1"/>
    <property type="molecule type" value="Genomic_DNA"/>
</dbReference>
<dbReference type="InterPro" id="IPR045462">
    <property type="entry name" value="aa-tRNA-synth_I_cd-bd"/>
</dbReference>
<dbReference type="GO" id="GO:0000049">
    <property type="term" value="F:tRNA binding"/>
    <property type="evidence" value="ECO:0007669"/>
    <property type="project" value="InterPro"/>
</dbReference>
<evidence type="ECO:0000313" key="10">
    <source>
        <dbReference type="EMBL" id="PIS05963.1"/>
    </source>
</evidence>
<dbReference type="HAMAP" id="MF_00022">
    <property type="entry name" value="Glu_tRNA_synth_type1"/>
    <property type="match status" value="1"/>
</dbReference>
<evidence type="ECO:0000256" key="7">
    <source>
        <dbReference type="HAMAP-Rule" id="MF_00022"/>
    </source>
</evidence>
<dbReference type="SUPFAM" id="SSF52374">
    <property type="entry name" value="Nucleotidylyl transferase"/>
    <property type="match status" value="1"/>
</dbReference>
<dbReference type="InterPro" id="IPR020751">
    <property type="entry name" value="aa-tRNA-synth_I_codon-bd_sub2"/>
</dbReference>
<dbReference type="GO" id="GO:0004818">
    <property type="term" value="F:glutamate-tRNA ligase activity"/>
    <property type="evidence" value="ECO:0007669"/>
    <property type="project" value="UniProtKB-UniRule"/>
</dbReference>
<evidence type="ECO:0000259" key="9">
    <source>
        <dbReference type="Pfam" id="PF19269"/>
    </source>
</evidence>
<evidence type="ECO:0000313" key="11">
    <source>
        <dbReference type="Proteomes" id="UP000229056"/>
    </source>
</evidence>
<dbReference type="InterPro" id="IPR020058">
    <property type="entry name" value="Glu/Gln-tRNA-synth_Ib_cat-dom"/>
</dbReference>
<dbReference type="GO" id="GO:0006424">
    <property type="term" value="P:glutamyl-tRNA aminoacylation"/>
    <property type="evidence" value="ECO:0007669"/>
    <property type="project" value="UniProtKB-UniRule"/>
</dbReference>
<dbReference type="InterPro" id="IPR008925">
    <property type="entry name" value="aa_tRNA-synth_I_cd-bd_sf"/>
</dbReference>
<evidence type="ECO:0000256" key="3">
    <source>
        <dbReference type="ARBA" id="ARBA00022741"/>
    </source>
</evidence>
<comment type="subcellular location">
    <subcellularLocation>
        <location evidence="7">Cytoplasm</location>
    </subcellularLocation>
</comment>
<comment type="function">
    <text evidence="7">Catalyzes the attachment of glutamate to tRNA(Glu) in a two-step reaction: glutamate is first activated by ATP to form Glu-AMP and then transferred to the acceptor end of tRNA(Glu).</text>
</comment>
<gene>
    <name evidence="7" type="primary">gltX</name>
    <name evidence="10" type="ORF">COT80_04315</name>
</gene>
<evidence type="ECO:0000256" key="1">
    <source>
        <dbReference type="ARBA" id="ARBA00007894"/>
    </source>
</evidence>
<feature type="short sequence motif" description="'KMSKS' region" evidence="7">
    <location>
        <begin position="264"/>
        <end position="268"/>
    </location>
</feature>
<evidence type="ECO:0000259" key="8">
    <source>
        <dbReference type="Pfam" id="PF00749"/>
    </source>
</evidence>
<dbReference type="GO" id="GO:0005737">
    <property type="term" value="C:cytoplasm"/>
    <property type="evidence" value="ECO:0007669"/>
    <property type="project" value="UniProtKB-SubCell"/>
</dbReference>
<sequence>MFFNKKLKIRTRFAPSPTGFLHVGGLRTALYAYVLAEQNKGDFLLRIEDTDQSREVEGAVDNLLKSLKWAGLEAKEGVIIDNDDKIAEKGNFGPYTQSKRLEIYQKYAKVLVDSGRAYYCFCTSERLESLKNDQKSAGQATHYDKHCLSLTKEDIKAKLDNEEKYVIRFKVPEKQEVVFNDVVRGEIKFNTADIDDQIIIKSDGFPTYHLASVVDDYLMKINYIIRGEEWLSSTPKHVLLYEAFNWPVPQFAHLPLLLNLDKSKLSKRQGDVAVEDYRDQGYLPEALVNFVALLGWNPGTEQEIFSLDELIKLFDVKKIHKAGAVFNRDKLDWFNSEYIKKLSSTEFKVLARPYLEKNITKISADLNLEKLFEIEQQRINKLSEIGNDLSFIFTDNLAYSVADLVWKKSTPELTLKNLELLIGELEGYSQSNWRADSLEKNIIKFIAESGLKNGDVLWPMRFALTGQVKSPTPFEVADILGQEKSLDRLRQAIDKLK</sequence>
<dbReference type="Proteomes" id="UP000229056">
    <property type="component" value="Unassembled WGS sequence"/>
</dbReference>
<accession>A0A2H0W3L6</accession>
<reference evidence="11" key="1">
    <citation type="submission" date="2017-09" db="EMBL/GenBank/DDBJ databases">
        <title>Depth-based differentiation of microbial function through sediment-hosted aquifers and enrichment of novel symbionts in the deep terrestrial subsurface.</title>
        <authorList>
            <person name="Probst A.J."/>
            <person name="Ladd B."/>
            <person name="Jarett J.K."/>
            <person name="Geller-Mcgrath D.E."/>
            <person name="Sieber C.M.K."/>
            <person name="Emerson J.B."/>
            <person name="Anantharaman K."/>
            <person name="Thomas B.C."/>
            <person name="Malmstrom R."/>
            <person name="Stieglmeier M."/>
            <person name="Klingl A."/>
            <person name="Woyke T."/>
            <person name="Ryan C.M."/>
            <person name="Banfield J.F."/>
        </authorList>
    </citation>
    <scope>NUCLEOTIDE SEQUENCE [LARGE SCALE GENOMIC DNA]</scope>
</reference>
<dbReference type="SUPFAM" id="SSF48163">
    <property type="entry name" value="An anticodon-binding domain of class I aminoacyl-tRNA synthetases"/>
    <property type="match status" value="1"/>
</dbReference>
<keyword evidence="6 7" id="KW-0030">Aminoacyl-tRNA synthetase</keyword>
<dbReference type="FunFam" id="3.40.50.620:FF:000045">
    <property type="entry name" value="Glutamate--tRNA ligase, mitochondrial"/>
    <property type="match status" value="1"/>
</dbReference>
<dbReference type="PANTHER" id="PTHR43311">
    <property type="entry name" value="GLUTAMATE--TRNA LIGASE"/>
    <property type="match status" value="1"/>
</dbReference>
<dbReference type="GO" id="GO:0005524">
    <property type="term" value="F:ATP binding"/>
    <property type="evidence" value="ECO:0007669"/>
    <property type="project" value="UniProtKB-UniRule"/>
</dbReference>
<comment type="similarity">
    <text evidence="1 7">Belongs to the class-I aminoacyl-tRNA synthetase family. Glutamate--tRNA ligase type 1 subfamily.</text>
</comment>
<keyword evidence="4 7" id="KW-0067">ATP-binding</keyword>
<dbReference type="CDD" id="cd00808">
    <property type="entry name" value="GluRS_core"/>
    <property type="match status" value="1"/>
</dbReference>
<dbReference type="InterPro" id="IPR049940">
    <property type="entry name" value="GluQ/Sye"/>
</dbReference>
<comment type="subunit">
    <text evidence="7">Monomer.</text>
</comment>
<proteinExistence type="inferred from homology"/>
<keyword evidence="3 7" id="KW-0547">Nucleotide-binding</keyword>
<evidence type="ECO:0000256" key="4">
    <source>
        <dbReference type="ARBA" id="ARBA00022840"/>
    </source>
</evidence>
<dbReference type="InterPro" id="IPR014729">
    <property type="entry name" value="Rossmann-like_a/b/a_fold"/>
</dbReference>
<dbReference type="GO" id="GO:0008270">
    <property type="term" value="F:zinc ion binding"/>
    <property type="evidence" value="ECO:0007669"/>
    <property type="project" value="InterPro"/>
</dbReference>
<evidence type="ECO:0000256" key="5">
    <source>
        <dbReference type="ARBA" id="ARBA00022917"/>
    </source>
</evidence>
<keyword evidence="7" id="KW-0963">Cytoplasm</keyword>